<name>A0A2A6RNY5_9CHLR</name>
<evidence type="ECO:0000313" key="2">
    <source>
        <dbReference type="Proteomes" id="UP000220527"/>
    </source>
</evidence>
<evidence type="ECO:0000313" key="1">
    <source>
        <dbReference type="EMBL" id="PDW04579.1"/>
    </source>
</evidence>
<dbReference type="EMBL" id="NQWI01000007">
    <property type="protein sequence ID" value="PDW04579.1"/>
    <property type="molecule type" value="Genomic_DNA"/>
</dbReference>
<dbReference type="Proteomes" id="UP000220527">
    <property type="component" value="Unassembled WGS sequence"/>
</dbReference>
<proteinExistence type="predicted"/>
<reference evidence="2" key="1">
    <citation type="submission" date="2017-08" db="EMBL/GenBank/DDBJ databases">
        <authorList>
            <person name="Grouzdev D.S."/>
            <person name="Gaisin V.A."/>
            <person name="Rysina M.S."/>
            <person name="Gorlenko V.M."/>
        </authorList>
    </citation>
    <scope>NUCLEOTIDE SEQUENCE [LARGE SCALE GENOMIC DNA]</scope>
    <source>
        <strain evidence="2">Kir15-3F</strain>
    </source>
</reference>
<organism evidence="1 2">
    <name type="scientific">Candidatus Viridilinea mediisalina</name>
    <dbReference type="NCBI Taxonomy" id="2024553"/>
    <lineage>
        <taxon>Bacteria</taxon>
        <taxon>Bacillati</taxon>
        <taxon>Chloroflexota</taxon>
        <taxon>Chloroflexia</taxon>
        <taxon>Chloroflexales</taxon>
        <taxon>Chloroflexineae</taxon>
        <taxon>Oscillochloridaceae</taxon>
        <taxon>Candidatus Viridilinea</taxon>
    </lineage>
</organism>
<dbReference type="AlphaFoldDB" id="A0A2A6RNY5"/>
<protein>
    <recommendedName>
        <fullName evidence="3">NSD Cys-His rich domain-containing protein</fullName>
    </recommendedName>
</protein>
<evidence type="ECO:0008006" key="3">
    <source>
        <dbReference type="Google" id="ProtNLM"/>
    </source>
</evidence>
<sequence>MNCWHCDRPAHGVCRFCGRALCRDHVREMPYIVALYKDQHNTHQAIVTARALFCGVCEPREEPVGMPELK</sequence>
<dbReference type="RefSeq" id="WP_097642562.1">
    <property type="nucleotide sequence ID" value="NZ_NQWI01000007.1"/>
</dbReference>
<gene>
    <name evidence="1" type="ORF">CJ255_02700</name>
</gene>
<comment type="caution">
    <text evidence="1">The sequence shown here is derived from an EMBL/GenBank/DDBJ whole genome shotgun (WGS) entry which is preliminary data.</text>
</comment>
<dbReference type="OrthoDB" id="195972at2"/>
<accession>A0A2A6RNY5</accession>
<keyword evidence="2" id="KW-1185">Reference proteome</keyword>